<dbReference type="InterPro" id="IPR013761">
    <property type="entry name" value="SAM/pointed_sf"/>
</dbReference>
<proteinExistence type="predicted"/>
<name>A0A5N5SR33_9CRUS</name>
<sequence length="230" mass="25666">MYGLIHCCAIKVKWLILPNDLRSVLVTGKTSPPNIKSISSEDRESPPEEAQKFLIGAPSVPYLDIDSTASDTQSWLISNRFANVASVFSNFTGMDILRLSRGEVIEICGLVDGIRLFNALHAKAVIPRLTLYLCLEPNVSYNAIYLKNLTLADFIKKIAELMKVSSECVHDVYIQGPANINVHVTDEVVRNFKDESTFTVEILQDSSGEKFRILLRNSATTTTTSYRSYN</sequence>
<dbReference type="PANTHER" id="PTHR11037">
    <property type="entry name" value="TRANSCRIPTION FACTOR CP2"/>
    <property type="match status" value="1"/>
</dbReference>
<dbReference type="AlphaFoldDB" id="A0A5N5SR33"/>
<dbReference type="SUPFAM" id="SSF47769">
    <property type="entry name" value="SAM/Pointed domain"/>
    <property type="match status" value="1"/>
</dbReference>
<dbReference type="Proteomes" id="UP000326759">
    <property type="component" value="Unassembled WGS sequence"/>
</dbReference>
<evidence type="ECO:0000313" key="3">
    <source>
        <dbReference type="EMBL" id="KAB7496258.1"/>
    </source>
</evidence>
<dbReference type="GO" id="GO:0000978">
    <property type="term" value="F:RNA polymerase II cis-regulatory region sequence-specific DNA binding"/>
    <property type="evidence" value="ECO:0007669"/>
    <property type="project" value="TreeGrafter"/>
</dbReference>
<reference evidence="3 4" key="1">
    <citation type="journal article" date="2019" name="PLoS Biol.">
        <title>Sex chromosomes control vertical transmission of feminizing Wolbachia symbionts in an isopod.</title>
        <authorList>
            <person name="Becking T."/>
            <person name="Chebbi M.A."/>
            <person name="Giraud I."/>
            <person name="Moumen B."/>
            <person name="Laverre T."/>
            <person name="Caubet Y."/>
            <person name="Peccoud J."/>
            <person name="Gilbert C."/>
            <person name="Cordaux R."/>
        </authorList>
    </citation>
    <scope>NUCLEOTIDE SEQUENCE [LARGE SCALE GENOMIC DNA]</scope>
    <source>
        <strain evidence="3">ANa2</strain>
        <tissue evidence="3">Whole body excluding digestive tract and cuticle</tissue>
    </source>
</reference>
<dbReference type="GO" id="GO:0005634">
    <property type="term" value="C:nucleus"/>
    <property type="evidence" value="ECO:0007669"/>
    <property type="project" value="TreeGrafter"/>
</dbReference>
<dbReference type="InterPro" id="IPR057520">
    <property type="entry name" value="GRHL1/CP2_C"/>
</dbReference>
<evidence type="ECO:0000259" key="1">
    <source>
        <dbReference type="Pfam" id="PF18016"/>
    </source>
</evidence>
<accession>A0A5N5SR33</accession>
<dbReference type="PANTHER" id="PTHR11037:SF21">
    <property type="entry name" value="GEMINI, ISOFORM C"/>
    <property type="match status" value="1"/>
</dbReference>
<feature type="domain" description="SAM" evidence="1">
    <location>
        <begin position="61"/>
        <end position="121"/>
    </location>
</feature>
<organism evidence="3 4">
    <name type="scientific">Armadillidium nasatum</name>
    <dbReference type="NCBI Taxonomy" id="96803"/>
    <lineage>
        <taxon>Eukaryota</taxon>
        <taxon>Metazoa</taxon>
        <taxon>Ecdysozoa</taxon>
        <taxon>Arthropoda</taxon>
        <taxon>Crustacea</taxon>
        <taxon>Multicrustacea</taxon>
        <taxon>Malacostraca</taxon>
        <taxon>Eumalacostraca</taxon>
        <taxon>Peracarida</taxon>
        <taxon>Isopoda</taxon>
        <taxon>Oniscidea</taxon>
        <taxon>Crinocheta</taxon>
        <taxon>Armadillidiidae</taxon>
        <taxon>Armadillidium</taxon>
    </lineage>
</organism>
<dbReference type="Gene3D" id="1.10.150.50">
    <property type="entry name" value="Transcription Factor, Ets-1"/>
    <property type="match status" value="1"/>
</dbReference>
<gene>
    <name evidence="3" type="ORF">Anas_08477</name>
</gene>
<comment type="caution">
    <text evidence="3">The sequence shown here is derived from an EMBL/GenBank/DDBJ whole genome shotgun (WGS) entry which is preliminary data.</text>
</comment>
<dbReference type="OrthoDB" id="9996779at2759"/>
<protein>
    <submittedName>
        <fullName evidence="3">Uncharacterized protein</fullName>
    </submittedName>
</protein>
<feature type="domain" description="GRHL1/CP2 C-terminal" evidence="2">
    <location>
        <begin position="127"/>
        <end position="216"/>
    </location>
</feature>
<dbReference type="InterPro" id="IPR041418">
    <property type="entry name" value="SAM_3"/>
</dbReference>
<dbReference type="InterPro" id="IPR040167">
    <property type="entry name" value="TF_CP2-like"/>
</dbReference>
<dbReference type="EMBL" id="SEYY01021564">
    <property type="protein sequence ID" value="KAB7496258.1"/>
    <property type="molecule type" value="Genomic_DNA"/>
</dbReference>
<keyword evidence="4" id="KW-1185">Reference proteome</keyword>
<evidence type="ECO:0000313" key="4">
    <source>
        <dbReference type="Proteomes" id="UP000326759"/>
    </source>
</evidence>
<dbReference type="Pfam" id="PF25416">
    <property type="entry name" value="GRHL1_C"/>
    <property type="match status" value="1"/>
</dbReference>
<dbReference type="GO" id="GO:0001228">
    <property type="term" value="F:DNA-binding transcription activator activity, RNA polymerase II-specific"/>
    <property type="evidence" value="ECO:0007669"/>
    <property type="project" value="TreeGrafter"/>
</dbReference>
<evidence type="ECO:0000259" key="2">
    <source>
        <dbReference type="Pfam" id="PF25416"/>
    </source>
</evidence>
<dbReference type="Pfam" id="PF18016">
    <property type="entry name" value="SAM_3"/>
    <property type="match status" value="1"/>
</dbReference>